<dbReference type="AlphaFoldDB" id="A0A917W1M8"/>
<sequence length="371" mass="38237">MTVAPVRAGAGLLAWWLLVPFAVAALMLPGTGPAAADPATAQAKKAFAIKSRLVTASSGLTRDPADNLYWTVNASGDSGRAIALDETGAVQGSVKFRADIVDVEAVQYAGGALYVADIGDRTGDRDHVTVYVLYDLQPNDSTVRYHAYDFRYPDGPHDAQTLLISPSGQLYLVTDQAKGGIYQAPAEPSRSDVNTLTRVGDAPPYVTDGQFLADGRIALRSYVDVSVLDPQQDYKVVARAATPYQPRGASLTQSLDGSTLLVGSGGSDSIVYRMPVPAALGSAPTPGPSPPPSPASSPSAAKSPSDSKTAAKASPSDQDPGGSTEADQDTDVDENSRPGSSGTIAALLIAAGVAVAAGVGVHLARGRHQRP</sequence>
<name>A0A917W1M8_9ACTN</name>
<keyword evidence="4" id="KW-1185">Reference proteome</keyword>
<dbReference type="EMBL" id="BMMZ01000003">
    <property type="protein sequence ID" value="GGL56998.1"/>
    <property type="molecule type" value="Genomic_DNA"/>
</dbReference>
<accession>A0A917W1M8</accession>
<organism evidence="3 4">
    <name type="scientific">Microlunatus endophyticus</name>
    <dbReference type="NCBI Taxonomy" id="1716077"/>
    <lineage>
        <taxon>Bacteria</taxon>
        <taxon>Bacillati</taxon>
        <taxon>Actinomycetota</taxon>
        <taxon>Actinomycetes</taxon>
        <taxon>Propionibacteriales</taxon>
        <taxon>Propionibacteriaceae</taxon>
        <taxon>Microlunatus</taxon>
    </lineage>
</organism>
<evidence type="ECO:0000313" key="3">
    <source>
        <dbReference type="EMBL" id="GGL56998.1"/>
    </source>
</evidence>
<feature type="compositionally biased region" description="Pro residues" evidence="1">
    <location>
        <begin position="285"/>
        <end position="295"/>
    </location>
</feature>
<evidence type="ECO:0000313" key="4">
    <source>
        <dbReference type="Proteomes" id="UP000613840"/>
    </source>
</evidence>
<keyword evidence="2" id="KW-1133">Transmembrane helix</keyword>
<feature type="compositionally biased region" description="Low complexity" evidence="1">
    <location>
        <begin position="296"/>
        <end position="317"/>
    </location>
</feature>
<keyword evidence="2" id="KW-0812">Transmembrane</keyword>
<dbReference type="SUPFAM" id="SSF63829">
    <property type="entry name" value="Calcium-dependent phosphotriesterase"/>
    <property type="match status" value="1"/>
</dbReference>
<dbReference type="RefSeq" id="WP_188894513.1">
    <property type="nucleotide sequence ID" value="NZ_BMMZ01000003.1"/>
</dbReference>
<evidence type="ECO:0000256" key="1">
    <source>
        <dbReference type="SAM" id="MobiDB-lite"/>
    </source>
</evidence>
<keyword evidence="2" id="KW-0472">Membrane</keyword>
<gene>
    <name evidence="3" type="ORF">GCM10011575_14250</name>
</gene>
<proteinExistence type="predicted"/>
<dbReference type="Proteomes" id="UP000613840">
    <property type="component" value="Unassembled WGS sequence"/>
</dbReference>
<evidence type="ECO:0000256" key="2">
    <source>
        <dbReference type="SAM" id="Phobius"/>
    </source>
</evidence>
<protein>
    <recommendedName>
        <fullName evidence="5">WD40 repeat domain-containing protein</fullName>
    </recommendedName>
</protein>
<evidence type="ECO:0008006" key="5">
    <source>
        <dbReference type="Google" id="ProtNLM"/>
    </source>
</evidence>
<comment type="caution">
    <text evidence="3">The sequence shown here is derived from an EMBL/GenBank/DDBJ whole genome shotgun (WGS) entry which is preliminary data.</text>
</comment>
<reference evidence="3" key="1">
    <citation type="journal article" date="2014" name="Int. J. Syst. Evol. Microbiol.">
        <title>Complete genome sequence of Corynebacterium casei LMG S-19264T (=DSM 44701T), isolated from a smear-ripened cheese.</title>
        <authorList>
            <consortium name="US DOE Joint Genome Institute (JGI-PGF)"/>
            <person name="Walter F."/>
            <person name="Albersmeier A."/>
            <person name="Kalinowski J."/>
            <person name="Ruckert C."/>
        </authorList>
    </citation>
    <scope>NUCLEOTIDE SEQUENCE</scope>
    <source>
        <strain evidence="3">CGMCC 4.7306</strain>
    </source>
</reference>
<feature type="transmembrane region" description="Helical" evidence="2">
    <location>
        <begin position="344"/>
        <end position="364"/>
    </location>
</feature>
<feature type="region of interest" description="Disordered" evidence="1">
    <location>
        <begin position="281"/>
        <end position="340"/>
    </location>
</feature>
<reference evidence="3" key="2">
    <citation type="submission" date="2020-09" db="EMBL/GenBank/DDBJ databases">
        <authorList>
            <person name="Sun Q."/>
            <person name="Zhou Y."/>
        </authorList>
    </citation>
    <scope>NUCLEOTIDE SEQUENCE</scope>
    <source>
        <strain evidence="3">CGMCC 4.7306</strain>
    </source>
</reference>